<comment type="caution">
    <text evidence="3">The sequence shown here is derived from an EMBL/GenBank/DDBJ whole genome shotgun (WGS) entry which is preliminary data.</text>
</comment>
<dbReference type="InterPro" id="IPR053713">
    <property type="entry name" value="Bact_OM_Channel_sf"/>
</dbReference>
<protein>
    <recommendedName>
        <fullName evidence="5">Outer membrane protein beta-barrel domain-containing protein</fullName>
    </recommendedName>
</protein>
<evidence type="ECO:0000256" key="2">
    <source>
        <dbReference type="SAM" id="SignalP"/>
    </source>
</evidence>
<dbReference type="EMBL" id="JADQAZ010000003">
    <property type="protein sequence ID" value="MBT0958704.1"/>
    <property type="molecule type" value="Genomic_DNA"/>
</dbReference>
<feature type="chain" id="PRO_5043028279" description="Outer membrane protein beta-barrel domain-containing protein" evidence="2">
    <location>
        <begin position="33"/>
        <end position="1185"/>
    </location>
</feature>
<feature type="signal peptide" evidence="2">
    <location>
        <begin position="1"/>
        <end position="32"/>
    </location>
</feature>
<keyword evidence="4" id="KW-1185">Reference proteome</keyword>
<dbReference type="Proteomes" id="UP001315686">
    <property type="component" value="Unassembled WGS sequence"/>
</dbReference>
<keyword evidence="1 2" id="KW-0732">Signal</keyword>
<gene>
    <name evidence="3" type="ORF">IV417_15045</name>
</gene>
<dbReference type="SUPFAM" id="SSF56935">
    <property type="entry name" value="Porins"/>
    <property type="match status" value="1"/>
</dbReference>
<evidence type="ECO:0000313" key="3">
    <source>
        <dbReference type="EMBL" id="MBT0958704.1"/>
    </source>
</evidence>
<dbReference type="RefSeq" id="WP_327794926.1">
    <property type="nucleotide sequence ID" value="NZ_JADQAZ010000003.1"/>
</dbReference>
<dbReference type="AlphaFoldDB" id="A0AAP2CQY8"/>
<accession>A0AAP2CQY8</accession>
<evidence type="ECO:0008006" key="5">
    <source>
        <dbReference type="Google" id="ProtNLM"/>
    </source>
</evidence>
<dbReference type="Gene3D" id="2.40.160.40">
    <property type="entry name" value="monomeric porin ompg"/>
    <property type="match status" value="1"/>
</dbReference>
<organism evidence="3 4">
    <name type="scientific">Harenicola maris</name>
    <dbReference type="NCBI Taxonomy" id="2841044"/>
    <lineage>
        <taxon>Bacteria</taxon>
        <taxon>Pseudomonadati</taxon>
        <taxon>Pseudomonadota</taxon>
        <taxon>Alphaproteobacteria</taxon>
        <taxon>Rhodobacterales</taxon>
        <taxon>Paracoccaceae</taxon>
        <taxon>Harenicola</taxon>
    </lineage>
</organism>
<evidence type="ECO:0000313" key="4">
    <source>
        <dbReference type="Proteomes" id="UP001315686"/>
    </source>
</evidence>
<name>A0AAP2CQY8_9RHOB</name>
<evidence type="ECO:0000256" key="1">
    <source>
        <dbReference type="ARBA" id="ARBA00022729"/>
    </source>
</evidence>
<sequence length="1185" mass="128746">MKTKTPSLTTRLAGSAAMGLALSAMPASPQQAGNATCALVDGVLPEGCDFANEATVVRTPVGANTEVETGAVPGVSTGFSIAIDGETLVGDARVEDAARRADVALADADVQVRFDGLEINPRLDVEIAGDPQAYGPGDSAEFISRTNYPAFIERAEMRVIDMRARGGPRTVAVAPVAANGRVSLTLPEGEDLAVVHRVYDKAGRFDETVPLPLSVADDRGFREGFEEGSDNLARQRIPLSGGSITVFGSNVAQAETVEVLGEDVRPGPDGKFVIQRIRPAGTYDVEVGIRGAGRNVDFARTVTIPGSEWFYVATADLTFGQREQSGEGDAAIESSESYAQGRLAFYAKGKTKNGVIITASADTGNEDLEDIFRNLDEKDPRSLLDRFDPDLYYPTYGDDSTVVENAPTSGKFFLRVEKEQNYFQWGNGQASLAGNYFLRNERTVYGAEGRIATAAQTSGGEPRAELTFYAAQPDNLPQREIFQGTGGSVYFLQRQDISVGSETVSIQVRDEVSGRVIETQVLVYGRDYAVNYVQGVITLAAPLSATITGGLVSSAPGEGETVNLVVNYEFTPTTGDLDGFSYGARAQAWVTDQLRVGVTGTTEETGIAEQTSIGADILYRYSEGTEVSLDYAKTEGPGFGFSTSVDGGLIVDNIDPAEGDGEAYRLAARVDFKDLGFESEGYFGAYYEHRTEGFSTLDYQVLAGTGDETLWGIYGEGRPNERLRWAVYYDDYENAVGDYSRTGGAELEYAINPRLGFAVGIEHTDKNNSTDVGRRTDAALRLTFAPNDRAEYYVFGQTTLDREGLDRNDRYGIGGAVELGRGWTIAGEISEGTSGTGGKLRAEYTKDDATSYYFGYELDPGREYGSYTLVGEDRGRFVLGGTRKVSDQVRMFGENSYDIFGGHRSLTSAYGLEYTPSDYVAYTFAYEVGLIRDSINGDFDRNALSFGVRYEDDKLTARGRIEARKERGVISSIGRDADTFLITADARYKISEEARLVFSLDASKTETDQSSVLDGELIDLTLGYAYRPVLDDRLNVLVRYRFLYDDYGQQIDGSDTAGPVQTSHVFSLDAEYDLSKTWTIGGKLGARLSESAPSSEIEKQQNDAYLAVASARYHLVHNWDILLEARALHAVQAELTQYGALAAVYRHVGNNVKLGVGYNFTSFSDDLTDLVQDDKGLFLNVIAKF</sequence>
<reference evidence="3 4" key="1">
    <citation type="journal article" date="2021" name="Arch. Microbiol.">
        <title>Harenicola maris gen. nov., sp. nov. isolated from the Sea of Japan shallow sediments.</title>
        <authorList>
            <person name="Romanenko L.A."/>
            <person name="Kurilenko V.V."/>
            <person name="Chernysheva N.Y."/>
            <person name="Tekutyeva L.A."/>
            <person name="Velansky P.V."/>
            <person name="Svetashev V.I."/>
            <person name="Isaeva M.P."/>
        </authorList>
    </citation>
    <scope>NUCLEOTIDE SEQUENCE [LARGE SCALE GENOMIC DNA]</scope>
    <source>
        <strain evidence="3 4">KMM 3653</strain>
    </source>
</reference>
<proteinExistence type="predicted"/>